<sequence>MTDVVPAVPTAPLGSPTPGADPAPTPRPAPPQMPTVSERVRTLHARMTLDEKLAQLVGYWLDQNGTVAPMQSEMTAGQADGGRLAEITQHGIGHYTRVYGTRPVDPTERAAWLWAEQRRLRTGTRLGIPAIVHEECLTGLAAWQAATYPTPLAWGASFDPDLVEEMAREVGESMRTLGVHQGLAPVLDVVRDPRWGRVDECVGEDPYLVGTVGTAYVRGLQDAGVHATLKHFVGYSGSHAGRNHAPVSAGPRELADVYLPPFEMAVRDGGARSVMASYVDVDGVPLHASTEHLTEVLRERWGFDGVVVADYFGVAFLEVMHRVAADRGEAAAQALRAGLDVELPTGDAYLEPLAERVRSGSLDEAWVDRAVLRLLTQKEELGLLDPGAYADEPPTAVDLDTPRQRATARRLAQESLVLLANDGVLPLVRPGADGAPAAPRRVAVVGPDADSAEALMGCYSFVNHVLAHHPGTPAGIELPTVLESLRDALAGAGTDLTYVRGCAVEGDDVTEIPAAVDAARDADVAVVVVGDEAGLFGRGTVGEGNDVESLELPGVQRRLVEEVVATGTPVVLVLLTGRPYAIGWALDAGSSRGGVPAAVVQGFFPGEEGGRAVADVLVGAVNPSGRLPVSLPRAGGAQPYSYLHPVLGGPSDVTSTDPTPVRPFGFGLSYTQFAYADLEVDAAVAAGGTFRAAVTVTNTGAVAGADVVQMYARDVVGSVPRPVAQLLGYARVDLAPGESRRVTFRVPTTRLAFSDRRLVRVVEPGDVEVWVGAHAAAVDSAPGAGDLGSTTGGAIVNESAPAARHVVPGAATARATLAVTGPVHEVTAADERLVAVEVSARVEAGERA</sequence>
<evidence type="ECO:0000256" key="5">
    <source>
        <dbReference type="SAM" id="MobiDB-lite"/>
    </source>
</evidence>
<dbReference type="Gene3D" id="2.60.40.10">
    <property type="entry name" value="Immunoglobulins"/>
    <property type="match status" value="1"/>
</dbReference>
<dbReference type="SMART" id="SM01217">
    <property type="entry name" value="Fn3_like"/>
    <property type="match status" value="1"/>
</dbReference>
<keyword evidence="2 7" id="KW-0378">Hydrolase</keyword>
<comment type="similarity">
    <text evidence="1">Belongs to the glycosyl hydrolase 3 family.</text>
</comment>
<feature type="region of interest" description="Disordered" evidence="5">
    <location>
        <begin position="1"/>
        <end position="34"/>
    </location>
</feature>
<dbReference type="InterPro" id="IPR036881">
    <property type="entry name" value="Glyco_hydro_3_C_sf"/>
</dbReference>
<evidence type="ECO:0000256" key="2">
    <source>
        <dbReference type="ARBA" id="ARBA00022801"/>
    </source>
</evidence>
<comment type="function">
    <text evidence="3">Catalyzes the hydrolysis of a non-reducing terminal alpha-L-arabinopyranosidic linkage in ginsenoside Rb2 (alpha-L-arabinopyranosyl-(1-&gt;6)-alpha-D-glucopyranosyl) to release alpha-D-glucopyranosyl (Rd). It is not able to hydrolyze alpha-L-arabinofuranosyl-(1-&gt;6)-alpha-D-glucopyranosyl (Rc).</text>
</comment>
<dbReference type="PRINTS" id="PR00133">
    <property type="entry name" value="GLHYDRLASE3"/>
</dbReference>
<dbReference type="InterPro" id="IPR002772">
    <property type="entry name" value="Glyco_hydro_3_C"/>
</dbReference>
<dbReference type="InterPro" id="IPR013783">
    <property type="entry name" value="Ig-like_fold"/>
</dbReference>
<dbReference type="GO" id="GO:0009251">
    <property type="term" value="P:glucan catabolic process"/>
    <property type="evidence" value="ECO:0007669"/>
    <property type="project" value="TreeGrafter"/>
</dbReference>
<dbReference type="AlphaFoldDB" id="A0A140H564"/>
<dbReference type="SUPFAM" id="SSF51445">
    <property type="entry name" value="(Trans)glycosidases"/>
    <property type="match status" value="1"/>
</dbReference>
<evidence type="ECO:0000259" key="6">
    <source>
        <dbReference type="SMART" id="SM01217"/>
    </source>
</evidence>
<evidence type="ECO:0000256" key="3">
    <source>
        <dbReference type="ARBA" id="ARBA00058905"/>
    </source>
</evidence>
<evidence type="ECO:0000256" key="4">
    <source>
        <dbReference type="ARBA" id="ARBA00074219"/>
    </source>
</evidence>
<dbReference type="SMR" id="A0A140H564"/>
<dbReference type="PANTHER" id="PTHR42715">
    <property type="entry name" value="BETA-GLUCOSIDASE"/>
    <property type="match status" value="1"/>
</dbReference>
<dbReference type="SUPFAM" id="SSF52279">
    <property type="entry name" value="Beta-D-glucan exohydrolase, C-terminal domain"/>
    <property type="match status" value="1"/>
</dbReference>
<dbReference type="Pfam" id="PF00933">
    <property type="entry name" value="Glyco_hydro_3"/>
    <property type="match status" value="1"/>
</dbReference>
<dbReference type="Pfam" id="PF14310">
    <property type="entry name" value="Fn3-like"/>
    <property type="match status" value="1"/>
</dbReference>
<dbReference type="FunFam" id="2.60.40.10:FF:000495">
    <property type="entry name" value="Periplasmic beta-glucosidase"/>
    <property type="match status" value="1"/>
</dbReference>
<dbReference type="EMBL" id="KT833270">
    <property type="protein sequence ID" value="AMN92266.1"/>
    <property type="molecule type" value="Genomic_DNA"/>
</dbReference>
<reference evidence="7" key="1">
    <citation type="submission" date="2015-09" db="EMBL/GenBank/DDBJ databases">
        <title>Characterization of a recombinant multifunctional beta-xylosidase/alpha-L-arabinofuranosidase/beta-glucosidase from Cellulosimicrobium cellulans sp. 21.</title>
        <authorList>
            <person name="Gao J."/>
            <person name="Yuan Y."/>
        </authorList>
    </citation>
    <scope>NUCLEOTIDE SEQUENCE</scope>
    <source>
        <strain evidence="7">21</strain>
    </source>
</reference>
<dbReference type="PANTHER" id="PTHR42715:SF3">
    <property type="entry name" value="BETA-GLUCOSIDASE B-RELATED"/>
    <property type="match status" value="1"/>
</dbReference>
<dbReference type="InterPro" id="IPR017853">
    <property type="entry name" value="GH"/>
</dbReference>
<feature type="domain" description="Fibronectin type III-like" evidence="6">
    <location>
        <begin position="706"/>
        <end position="775"/>
    </location>
</feature>
<dbReference type="InterPro" id="IPR050288">
    <property type="entry name" value="Cellulose_deg_GH3"/>
</dbReference>
<dbReference type="InterPro" id="IPR026891">
    <property type="entry name" value="Fn3-like"/>
</dbReference>
<dbReference type="Gene3D" id="3.20.20.300">
    <property type="entry name" value="Glycoside hydrolase, family 3, N-terminal domain"/>
    <property type="match status" value="1"/>
</dbReference>
<dbReference type="InterPro" id="IPR036962">
    <property type="entry name" value="Glyco_hydro_3_N_sf"/>
</dbReference>
<organism evidence="7">
    <name type="scientific">Cellulosimicrobium cellulans</name>
    <name type="common">Arthrobacter luteus</name>
    <dbReference type="NCBI Taxonomy" id="1710"/>
    <lineage>
        <taxon>Bacteria</taxon>
        <taxon>Bacillati</taxon>
        <taxon>Actinomycetota</taxon>
        <taxon>Actinomycetes</taxon>
        <taxon>Micrococcales</taxon>
        <taxon>Promicromonosporaceae</taxon>
        <taxon>Cellulosimicrobium</taxon>
    </lineage>
</organism>
<protein>
    <recommendedName>
        <fullName evidence="4">Exo-alpha-(1-&gt;6)-L-arabinopyranosidase</fullName>
    </recommendedName>
</protein>
<name>A0A140H564_CELCE</name>
<proteinExistence type="inferred from homology"/>
<dbReference type="InterPro" id="IPR001764">
    <property type="entry name" value="Glyco_hydro_3_N"/>
</dbReference>
<evidence type="ECO:0000313" key="7">
    <source>
        <dbReference type="EMBL" id="AMN92266.1"/>
    </source>
</evidence>
<dbReference type="GO" id="GO:0008422">
    <property type="term" value="F:beta-glucosidase activity"/>
    <property type="evidence" value="ECO:0007669"/>
    <property type="project" value="UniProtKB-ARBA"/>
</dbReference>
<dbReference type="Gene3D" id="3.40.50.1700">
    <property type="entry name" value="Glycoside hydrolase family 3 C-terminal domain"/>
    <property type="match status" value="1"/>
</dbReference>
<evidence type="ECO:0000256" key="1">
    <source>
        <dbReference type="ARBA" id="ARBA00005336"/>
    </source>
</evidence>
<accession>A0A140H564</accession>
<feature type="compositionally biased region" description="Pro residues" evidence="5">
    <location>
        <begin position="19"/>
        <end position="33"/>
    </location>
</feature>
<dbReference type="Pfam" id="PF01915">
    <property type="entry name" value="Glyco_hydro_3_C"/>
    <property type="match status" value="1"/>
</dbReference>